<dbReference type="Proteomes" id="UP001150259">
    <property type="component" value="Unassembled WGS sequence"/>
</dbReference>
<evidence type="ECO:0000256" key="1">
    <source>
        <dbReference type="SAM" id="MobiDB-lite"/>
    </source>
</evidence>
<keyword evidence="2" id="KW-0472">Membrane</keyword>
<keyword evidence="4" id="KW-1185">Reference proteome</keyword>
<protein>
    <submittedName>
        <fullName evidence="3">Uncharacterized protein</fullName>
    </submittedName>
</protein>
<feature type="region of interest" description="Disordered" evidence="1">
    <location>
        <begin position="46"/>
        <end position="71"/>
    </location>
</feature>
<gene>
    <name evidence="3" type="ORF">OO014_06645</name>
</gene>
<proteinExistence type="predicted"/>
<dbReference type="EMBL" id="JAPFQL010000021">
    <property type="protein sequence ID" value="MDC5696933.1"/>
    <property type="molecule type" value="Genomic_DNA"/>
</dbReference>
<evidence type="ECO:0000313" key="4">
    <source>
        <dbReference type="Proteomes" id="UP001150259"/>
    </source>
</evidence>
<feature type="compositionally biased region" description="Basic and acidic residues" evidence="1">
    <location>
        <begin position="46"/>
        <end position="55"/>
    </location>
</feature>
<comment type="caution">
    <text evidence="3">The sequence shown here is derived from an EMBL/GenBank/DDBJ whole genome shotgun (WGS) entry which is preliminary data.</text>
</comment>
<keyword evidence="2" id="KW-1133">Transmembrane helix</keyword>
<organism evidence="3 4">
    <name type="scientific">Intrasporangium calvum</name>
    <dbReference type="NCBI Taxonomy" id="53358"/>
    <lineage>
        <taxon>Bacteria</taxon>
        <taxon>Bacillati</taxon>
        <taxon>Actinomycetota</taxon>
        <taxon>Actinomycetes</taxon>
        <taxon>Micrococcales</taxon>
        <taxon>Intrasporangiaceae</taxon>
        <taxon>Intrasporangium</taxon>
    </lineage>
</organism>
<name>A0ABT5GFP7_9MICO</name>
<accession>A0ABT5GFP7</accession>
<feature type="transmembrane region" description="Helical" evidence="2">
    <location>
        <begin position="12"/>
        <end position="30"/>
    </location>
</feature>
<evidence type="ECO:0000313" key="3">
    <source>
        <dbReference type="EMBL" id="MDC5696933.1"/>
    </source>
</evidence>
<reference evidence="3 4" key="1">
    <citation type="submission" date="2022-11" db="EMBL/GenBank/DDBJ databases">
        <title>Anaerobic phenanthrene biodegradation by a DNRA strain PheN6.</title>
        <authorList>
            <person name="Zhang Z."/>
        </authorList>
    </citation>
    <scope>NUCLEOTIDE SEQUENCE [LARGE SCALE GENOMIC DNA]</scope>
    <source>
        <strain evidence="3 4">PheN6</strain>
    </source>
</reference>
<sequence length="71" mass="7843">MGDGGNLPIGPGVWGFLAMFVLAIALWLLVRNMNARLRRMAYREHERLESERAAEGDNTDGDEGPRASEQG</sequence>
<dbReference type="RefSeq" id="WP_272461508.1">
    <property type="nucleotide sequence ID" value="NZ_JAPFQL010000021.1"/>
</dbReference>
<keyword evidence="2" id="KW-0812">Transmembrane</keyword>
<evidence type="ECO:0000256" key="2">
    <source>
        <dbReference type="SAM" id="Phobius"/>
    </source>
</evidence>